<keyword evidence="4" id="KW-1185">Reference proteome</keyword>
<sequence>MAEEEQVVEHSNKTNIINRILAVLFAIIFVIVMFLSVRAIVQHMNNGLIHKKSKVVDPKNLERFTSMEGEAKLDTNRMSKEEFGEQLSKNYEQHTGKRIER</sequence>
<evidence type="ECO:0000256" key="1">
    <source>
        <dbReference type="SAM" id="MobiDB-lite"/>
    </source>
</evidence>
<dbReference type="VEuPathDB" id="MicrosporidiaDB:EHP00_1551"/>
<evidence type="ECO:0000313" key="3">
    <source>
        <dbReference type="EMBL" id="OQS55166.1"/>
    </source>
</evidence>
<evidence type="ECO:0000256" key="2">
    <source>
        <dbReference type="SAM" id="Phobius"/>
    </source>
</evidence>
<dbReference type="AlphaFoldDB" id="A0A1W0E7H6"/>
<reference evidence="3 4" key="1">
    <citation type="journal article" date="2017" name="Environ. Microbiol.">
        <title>Decay of the glycolytic pathway and adaptation to intranuclear parasitism within Enterocytozoonidae microsporidia.</title>
        <authorList>
            <person name="Wiredu Boakye D."/>
            <person name="Jaroenlak P."/>
            <person name="Prachumwat A."/>
            <person name="Williams T.A."/>
            <person name="Bateman K.S."/>
            <person name="Itsathitphaisarn O."/>
            <person name="Sritunyalucksana K."/>
            <person name="Paszkiewicz K.H."/>
            <person name="Moore K.A."/>
            <person name="Stentiford G.D."/>
            <person name="Williams B.A."/>
        </authorList>
    </citation>
    <scope>NUCLEOTIDE SEQUENCE [LARGE SCALE GENOMIC DNA]</scope>
    <source>
        <strain evidence="3 4">TH1</strain>
    </source>
</reference>
<comment type="caution">
    <text evidence="3">The sequence shown here is derived from an EMBL/GenBank/DDBJ whole genome shotgun (WGS) entry which is preliminary data.</text>
</comment>
<organism evidence="3 4">
    <name type="scientific">Ecytonucleospora hepatopenaei</name>
    <dbReference type="NCBI Taxonomy" id="646526"/>
    <lineage>
        <taxon>Eukaryota</taxon>
        <taxon>Fungi</taxon>
        <taxon>Fungi incertae sedis</taxon>
        <taxon>Microsporidia</taxon>
        <taxon>Enterocytozoonidae</taxon>
        <taxon>Ecytonucleospora</taxon>
    </lineage>
</organism>
<feature type="region of interest" description="Disordered" evidence="1">
    <location>
        <begin position="75"/>
        <end position="101"/>
    </location>
</feature>
<proteinExistence type="predicted"/>
<dbReference type="EMBL" id="MNPJ01000013">
    <property type="protein sequence ID" value="OQS55166.1"/>
    <property type="molecule type" value="Genomic_DNA"/>
</dbReference>
<evidence type="ECO:0000313" key="4">
    <source>
        <dbReference type="Proteomes" id="UP000192758"/>
    </source>
</evidence>
<keyword evidence="2" id="KW-0812">Transmembrane</keyword>
<dbReference type="Proteomes" id="UP000192758">
    <property type="component" value="Unassembled WGS sequence"/>
</dbReference>
<gene>
    <name evidence="3" type="ORF">EHP00_1551</name>
</gene>
<keyword evidence="2" id="KW-0472">Membrane</keyword>
<feature type="transmembrane region" description="Helical" evidence="2">
    <location>
        <begin position="20"/>
        <end position="41"/>
    </location>
</feature>
<keyword evidence="2" id="KW-1133">Transmembrane helix</keyword>
<accession>A0A1W0E7H6</accession>
<name>A0A1W0E7H6_9MICR</name>
<protein>
    <submittedName>
        <fullName evidence="3">Uncharacterized protein</fullName>
    </submittedName>
</protein>
<feature type="compositionally biased region" description="Basic and acidic residues" evidence="1">
    <location>
        <begin position="91"/>
        <end position="101"/>
    </location>
</feature>